<evidence type="ECO:0000313" key="3">
    <source>
        <dbReference type="Proteomes" id="UP000011713"/>
    </source>
</evidence>
<sequence>MPQGETQRGSAAGVLHTHPPIVGANGTVRCESVSVSSAAAAKDSTLDVESSWGKESQTYQHIACEW</sequence>
<evidence type="ECO:0000313" key="2">
    <source>
        <dbReference type="EnsemblProtists" id="HpaP807965"/>
    </source>
</evidence>
<feature type="region of interest" description="Disordered" evidence="1">
    <location>
        <begin position="1"/>
        <end position="20"/>
    </location>
</feature>
<evidence type="ECO:0000256" key="1">
    <source>
        <dbReference type="SAM" id="MobiDB-lite"/>
    </source>
</evidence>
<accession>M4BNH7</accession>
<dbReference type="Proteomes" id="UP000011713">
    <property type="component" value="Unassembled WGS sequence"/>
</dbReference>
<organism evidence="2 3">
    <name type="scientific">Hyaloperonospora arabidopsidis (strain Emoy2)</name>
    <name type="common">Downy mildew agent</name>
    <name type="synonym">Peronospora arabidopsidis</name>
    <dbReference type="NCBI Taxonomy" id="559515"/>
    <lineage>
        <taxon>Eukaryota</taxon>
        <taxon>Sar</taxon>
        <taxon>Stramenopiles</taxon>
        <taxon>Oomycota</taxon>
        <taxon>Peronosporomycetes</taxon>
        <taxon>Peronosporales</taxon>
        <taxon>Peronosporaceae</taxon>
        <taxon>Hyaloperonospora</taxon>
    </lineage>
</organism>
<proteinExistence type="predicted"/>
<dbReference type="HOGENOM" id="CLU_197869_0_0_1"/>
<dbReference type="AlphaFoldDB" id="M4BNH7"/>
<protein>
    <submittedName>
        <fullName evidence="2">Uncharacterized protein</fullName>
    </submittedName>
</protein>
<dbReference type="VEuPathDB" id="FungiDB:HpaG807965"/>
<keyword evidence="3" id="KW-1185">Reference proteome</keyword>
<reference evidence="3" key="1">
    <citation type="journal article" date="2010" name="Science">
        <title>Signatures of adaptation to obligate biotrophy in the Hyaloperonospora arabidopsidis genome.</title>
        <authorList>
            <person name="Baxter L."/>
            <person name="Tripathy S."/>
            <person name="Ishaque N."/>
            <person name="Boot N."/>
            <person name="Cabral A."/>
            <person name="Kemen E."/>
            <person name="Thines M."/>
            <person name="Ah-Fong A."/>
            <person name="Anderson R."/>
            <person name="Badejoko W."/>
            <person name="Bittner-Eddy P."/>
            <person name="Boore J.L."/>
            <person name="Chibucos M.C."/>
            <person name="Coates M."/>
            <person name="Dehal P."/>
            <person name="Delehaunty K."/>
            <person name="Dong S."/>
            <person name="Downton P."/>
            <person name="Dumas B."/>
            <person name="Fabro G."/>
            <person name="Fronick C."/>
            <person name="Fuerstenberg S.I."/>
            <person name="Fulton L."/>
            <person name="Gaulin E."/>
            <person name="Govers F."/>
            <person name="Hughes L."/>
            <person name="Humphray S."/>
            <person name="Jiang R.H."/>
            <person name="Judelson H."/>
            <person name="Kamoun S."/>
            <person name="Kyung K."/>
            <person name="Meijer H."/>
            <person name="Minx P."/>
            <person name="Morris P."/>
            <person name="Nelson J."/>
            <person name="Phuntumart V."/>
            <person name="Qutob D."/>
            <person name="Rehmany A."/>
            <person name="Rougon-Cardoso A."/>
            <person name="Ryden P."/>
            <person name="Torto-Alalibo T."/>
            <person name="Studholme D."/>
            <person name="Wang Y."/>
            <person name="Win J."/>
            <person name="Wood J."/>
            <person name="Clifton S.W."/>
            <person name="Rogers J."/>
            <person name="Van den Ackerveken G."/>
            <person name="Jones J.D."/>
            <person name="McDowell J.M."/>
            <person name="Beynon J."/>
            <person name="Tyler B.M."/>
        </authorList>
    </citation>
    <scope>NUCLEOTIDE SEQUENCE [LARGE SCALE GENOMIC DNA]</scope>
    <source>
        <strain evidence="3">Emoy2</strain>
    </source>
</reference>
<dbReference type="EMBL" id="JH598462">
    <property type="status" value="NOT_ANNOTATED_CDS"/>
    <property type="molecule type" value="Genomic_DNA"/>
</dbReference>
<name>M4BNH7_HYAAE</name>
<reference evidence="2" key="2">
    <citation type="submission" date="2015-06" db="UniProtKB">
        <authorList>
            <consortium name="EnsemblProtists"/>
        </authorList>
    </citation>
    <scope>IDENTIFICATION</scope>
    <source>
        <strain evidence="2">Emoy2</strain>
    </source>
</reference>
<dbReference type="EnsemblProtists" id="HpaT807965">
    <property type="protein sequence ID" value="HpaP807965"/>
    <property type="gene ID" value="HpaG807965"/>
</dbReference>
<dbReference type="InParanoid" id="M4BNH7"/>